<dbReference type="PANTHER" id="PTHR18964">
    <property type="entry name" value="ROK (REPRESSOR, ORF, KINASE) FAMILY"/>
    <property type="match status" value="1"/>
</dbReference>
<evidence type="ECO:0000313" key="1">
    <source>
        <dbReference type="EMBL" id="MEJ8474059.1"/>
    </source>
</evidence>
<gene>
    <name evidence="1" type="ORF">V6575_08155</name>
</gene>
<dbReference type="Proteomes" id="UP001385499">
    <property type="component" value="Unassembled WGS sequence"/>
</dbReference>
<dbReference type="EMBL" id="JBAKIA010000004">
    <property type="protein sequence ID" value="MEJ8474059.1"/>
    <property type="molecule type" value="Genomic_DNA"/>
</dbReference>
<reference evidence="1 2" key="1">
    <citation type="submission" date="2024-02" db="EMBL/GenBank/DDBJ databases">
        <title>Roseibium algae sp. nov., isolated from marine alga (Grateloupia sp.), showing potential in myo-inositol conversion.</title>
        <authorList>
            <person name="Wang Y."/>
        </authorList>
    </citation>
    <scope>NUCLEOTIDE SEQUENCE [LARGE SCALE GENOMIC DNA]</scope>
    <source>
        <strain evidence="1 2">H3510</strain>
    </source>
</reference>
<dbReference type="RefSeq" id="WP_340273768.1">
    <property type="nucleotide sequence ID" value="NZ_JBAKIA010000004.1"/>
</dbReference>
<dbReference type="Pfam" id="PF00480">
    <property type="entry name" value="ROK"/>
    <property type="match status" value="1"/>
</dbReference>
<organism evidence="1 2">
    <name type="scientific">Roseibium algae</name>
    <dbReference type="NCBI Taxonomy" id="3123038"/>
    <lineage>
        <taxon>Bacteria</taxon>
        <taxon>Pseudomonadati</taxon>
        <taxon>Pseudomonadota</taxon>
        <taxon>Alphaproteobacteria</taxon>
        <taxon>Hyphomicrobiales</taxon>
        <taxon>Stappiaceae</taxon>
        <taxon>Roseibium</taxon>
    </lineage>
</organism>
<dbReference type="CDD" id="cd24066">
    <property type="entry name" value="ASKHA_NBD_ROK_EcFRK-like"/>
    <property type="match status" value="1"/>
</dbReference>
<comment type="caution">
    <text evidence="1">The sequence shown here is derived from an EMBL/GenBank/DDBJ whole genome shotgun (WGS) entry which is preliminary data.</text>
</comment>
<dbReference type="SUPFAM" id="SSF53067">
    <property type="entry name" value="Actin-like ATPase domain"/>
    <property type="match status" value="1"/>
</dbReference>
<keyword evidence="2" id="KW-1185">Reference proteome</keyword>
<evidence type="ECO:0000313" key="2">
    <source>
        <dbReference type="Proteomes" id="UP001385499"/>
    </source>
</evidence>
<proteinExistence type="predicted"/>
<accession>A0ABU8TIS2</accession>
<name>A0ABU8TIS2_9HYPH</name>
<protein>
    <submittedName>
        <fullName evidence="1">ROK family protein</fullName>
    </submittedName>
</protein>
<dbReference type="Gene3D" id="3.30.420.40">
    <property type="match status" value="2"/>
</dbReference>
<dbReference type="InterPro" id="IPR000600">
    <property type="entry name" value="ROK"/>
</dbReference>
<dbReference type="PANTHER" id="PTHR18964:SF174">
    <property type="entry name" value="D-ALLOSE KINASE-RELATED"/>
    <property type="match status" value="1"/>
</dbReference>
<dbReference type="InterPro" id="IPR043129">
    <property type="entry name" value="ATPase_NBD"/>
</dbReference>
<sequence>MRLGIDWGGTKIEIIALDDDGAELYRERLATPRDDYDGCIEAVATLVINAEAHTGQTGTVGFGIPGSISPATGLVKNANSTWMNGKPLDRDLEARLGRAVRIQNDANCLAVSEASDGAGAGCHFVHAIIIGTGCGSGIAINGKAHKGANGISGEWGAIPVPWLKPEEFPGPSHWLGHPGAIDLWCSGTGFQADYTERSGSPLKGHEIMAMKRSGDPVATAAYEAYASRLARSLAMSANLMDPDCFVLGGGMSNIEELYTDLPALMAPYIMSDIYEVPIRKAKHGDSSGVRGAAWLWNGWGN</sequence>